<gene>
    <name evidence="2" type="ORF">K8U80_08895</name>
</gene>
<dbReference type="Gene3D" id="3.40.190.10">
    <property type="entry name" value="Periplasmic binding protein-like II"/>
    <property type="match status" value="1"/>
</dbReference>
<protein>
    <submittedName>
        <fullName evidence="2">ABC transporter substrate-binding protein</fullName>
    </submittedName>
</protein>
<reference evidence="2" key="2">
    <citation type="submission" date="2021-09" db="EMBL/GenBank/DDBJ databases">
        <authorList>
            <person name="Gilroy R."/>
        </authorList>
    </citation>
    <scope>NUCLEOTIDE SEQUENCE</scope>
    <source>
        <strain evidence="2">ChiGjej2B2-7701</strain>
    </source>
</reference>
<evidence type="ECO:0000313" key="2">
    <source>
        <dbReference type="EMBL" id="HJG31495.1"/>
    </source>
</evidence>
<dbReference type="GO" id="GO:0042597">
    <property type="term" value="C:periplasmic space"/>
    <property type="evidence" value="ECO:0007669"/>
    <property type="project" value="UniProtKB-ARBA"/>
</dbReference>
<feature type="domain" description="Solute-binding protein family 5" evidence="1">
    <location>
        <begin position="96"/>
        <end position="480"/>
    </location>
</feature>
<dbReference type="PROSITE" id="PS51257">
    <property type="entry name" value="PROKAR_LIPOPROTEIN"/>
    <property type="match status" value="1"/>
</dbReference>
<sequence length="564" mass="61720">MRSDIRVMSRRDLLRATIAAAGALALAGCTDLRGGEGSAELEGGDPREGAIAVSSVKPLCIDPFNAVDEAGAQICFQLFDPLMRYDYEYGVLTCLAAESYTASEDQREFTFTIREAYFHNGEAVRAQDFKRGWERIANPSSAAAGVLGTSNVAFLFSLVEGYQDLREGRASGLSGITCPDDRTLVVRLSSAYADFPYVCAHHCLVPVPDDADADAEAFSRMPVGNGPYKMTEAWDGQSAQIDLSRFLDYAGTVTTIDTVRFTFYDTVDDAYRAYEAGDATLAPCPIESVDANAASWKSSDDERLRITSGRRFVLGVSPVVSYLVCNTSVAPLDDVRFRRAISLAIDRDGISKRVYRDARMPADGIVAPVVPGYREGAWPYCTHDNDAAEELLDELYPAGAGGVRDVTLTITYGEDSGQRNAMEQIAESLSAVGIACELEELPFEDLYVRYRSGSFMLGRYDWSCDFASMDNVLYPLFHSASLSAYNFSRYANEQVDTCINEARSTGSEGERTSRLQEAEDIVAQDCPVIPYLFGSYAYVGNQRIEQLHIDADGFAHLGEAELAD</sequence>
<dbReference type="Pfam" id="PF00496">
    <property type="entry name" value="SBP_bac_5"/>
    <property type="match status" value="1"/>
</dbReference>
<dbReference type="PIRSF" id="PIRSF002741">
    <property type="entry name" value="MppA"/>
    <property type="match status" value="1"/>
</dbReference>
<dbReference type="SUPFAM" id="SSF53850">
    <property type="entry name" value="Periplasmic binding protein-like II"/>
    <property type="match status" value="1"/>
</dbReference>
<dbReference type="PANTHER" id="PTHR30290">
    <property type="entry name" value="PERIPLASMIC BINDING COMPONENT OF ABC TRANSPORTER"/>
    <property type="match status" value="1"/>
</dbReference>
<dbReference type="InterPro" id="IPR006311">
    <property type="entry name" value="TAT_signal"/>
</dbReference>
<dbReference type="PANTHER" id="PTHR30290:SF83">
    <property type="entry name" value="ABC TRANSPORTER SUBSTRATE-BINDING PROTEIN"/>
    <property type="match status" value="1"/>
</dbReference>
<proteinExistence type="predicted"/>
<comment type="caution">
    <text evidence="2">The sequence shown here is derived from an EMBL/GenBank/DDBJ whole genome shotgun (WGS) entry which is preliminary data.</text>
</comment>
<name>A0A921LRY6_9ACTN</name>
<dbReference type="InterPro" id="IPR000914">
    <property type="entry name" value="SBP_5_dom"/>
</dbReference>
<evidence type="ECO:0000259" key="1">
    <source>
        <dbReference type="Pfam" id="PF00496"/>
    </source>
</evidence>
<dbReference type="CDD" id="cd00995">
    <property type="entry name" value="PBP2_NikA_DppA_OppA_like"/>
    <property type="match status" value="1"/>
</dbReference>
<dbReference type="InterPro" id="IPR039424">
    <property type="entry name" value="SBP_5"/>
</dbReference>
<dbReference type="Gene3D" id="3.10.105.10">
    <property type="entry name" value="Dipeptide-binding Protein, Domain 3"/>
    <property type="match status" value="1"/>
</dbReference>
<reference evidence="2" key="1">
    <citation type="journal article" date="2021" name="PeerJ">
        <title>Extensive microbial diversity within the chicken gut microbiome revealed by metagenomics and culture.</title>
        <authorList>
            <person name="Gilroy R."/>
            <person name="Ravi A."/>
            <person name="Getino M."/>
            <person name="Pursley I."/>
            <person name="Horton D.L."/>
            <person name="Alikhan N.F."/>
            <person name="Baker D."/>
            <person name="Gharbi K."/>
            <person name="Hall N."/>
            <person name="Watson M."/>
            <person name="Adriaenssens E.M."/>
            <person name="Foster-Nyarko E."/>
            <person name="Jarju S."/>
            <person name="Secka A."/>
            <person name="Antonio M."/>
            <person name="Oren A."/>
            <person name="Chaudhuri R.R."/>
            <person name="La Ragione R."/>
            <person name="Hildebrand F."/>
            <person name="Pallen M.J."/>
        </authorList>
    </citation>
    <scope>NUCLEOTIDE SEQUENCE</scope>
    <source>
        <strain evidence="2">ChiGjej2B2-7701</strain>
    </source>
</reference>
<dbReference type="GO" id="GO:1904680">
    <property type="term" value="F:peptide transmembrane transporter activity"/>
    <property type="evidence" value="ECO:0007669"/>
    <property type="project" value="TreeGrafter"/>
</dbReference>
<dbReference type="GO" id="GO:0043190">
    <property type="term" value="C:ATP-binding cassette (ABC) transporter complex"/>
    <property type="evidence" value="ECO:0007669"/>
    <property type="project" value="InterPro"/>
</dbReference>
<dbReference type="Proteomes" id="UP000746751">
    <property type="component" value="Unassembled WGS sequence"/>
</dbReference>
<dbReference type="GO" id="GO:0015833">
    <property type="term" value="P:peptide transport"/>
    <property type="evidence" value="ECO:0007669"/>
    <property type="project" value="TreeGrafter"/>
</dbReference>
<organism evidence="2 3">
    <name type="scientific">Collinsella ihumii</name>
    <dbReference type="NCBI Taxonomy" id="1720204"/>
    <lineage>
        <taxon>Bacteria</taxon>
        <taxon>Bacillati</taxon>
        <taxon>Actinomycetota</taxon>
        <taxon>Coriobacteriia</taxon>
        <taxon>Coriobacteriales</taxon>
        <taxon>Coriobacteriaceae</taxon>
        <taxon>Collinsella</taxon>
    </lineage>
</organism>
<dbReference type="InterPro" id="IPR030678">
    <property type="entry name" value="Peptide/Ni-bd"/>
</dbReference>
<dbReference type="AlphaFoldDB" id="A0A921LRY6"/>
<dbReference type="EMBL" id="DYVF01000051">
    <property type="protein sequence ID" value="HJG31495.1"/>
    <property type="molecule type" value="Genomic_DNA"/>
</dbReference>
<evidence type="ECO:0000313" key="3">
    <source>
        <dbReference type="Proteomes" id="UP000746751"/>
    </source>
</evidence>
<dbReference type="PROSITE" id="PS51318">
    <property type="entry name" value="TAT"/>
    <property type="match status" value="1"/>
</dbReference>
<accession>A0A921LRY6</accession>